<evidence type="ECO:0000313" key="13">
    <source>
        <dbReference type="Proteomes" id="UP000186601"/>
    </source>
</evidence>
<dbReference type="AlphaFoldDB" id="A0A2R6NMR8"/>
<evidence type="ECO:0000256" key="8">
    <source>
        <dbReference type="ARBA" id="ARBA00022694"/>
    </source>
</evidence>
<keyword evidence="13" id="KW-1185">Reference proteome</keyword>
<evidence type="ECO:0000256" key="2">
    <source>
        <dbReference type="ARBA" id="ARBA00004496"/>
    </source>
</evidence>
<dbReference type="InterPro" id="IPR001680">
    <property type="entry name" value="WD40_rpt"/>
</dbReference>
<dbReference type="GO" id="GO:0002098">
    <property type="term" value="P:tRNA wobble uridine modification"/>
    <property type="evidence" value="ECO:0007669"/>
    <property type="project" value="InterPro"/>
</dbReference>
<comment type="similarity">
    <text evidence="4">Belongs to the WD repeat ELP2 family.</text>
</comment>
<dbReference type="GO" id="GO:0005737">
    <property type="term" value="C:cytoplasm"/>
    <property type="evidence" value="ECO:0007669"/>
    <property type="project" value="UniProtKB-SubCell"/>
</dbReference>
<dbReference type="STRING" id="98765.A0A2R6NMR8"/>
<dbReference type="SMART" id="SM00320">
    <property type="entry name" value="WD40"/>
    <property type="match status" value="5"/>
</dbReference>
<evidence type="ECO:0000256" key="1">
    <source>
        <dbReference type="ARBA" id="ARBA00004123"/>
    </source>
</evidence>
<dbReference type="InterPro" id="IPR020472">
    <property type="entry name" value="WD40_PAC1"/>
</dbReference>
<proteinExistence type="inferred from homology"/>
<evidence type="ECO:0000256" key="7">
    <source>
        <dbReference type="ARBA" id="ARBA00022574"/>
    </source>
</evidence>
<feature type="repeat" description="WD" evidence="11">
    <location>
        <begin position="411"/>
        <end position="434"/>
    </location>
</feature>
<feature type="repeat" description="WD" evidence="11">
    <location>
        <begin position="95"/>
        <end position="126"/>
    </location>
</feature>
<dbReference type="PROSITE" id="PS50082">
    <property type="entry name" value="WD_REPEATS_2"/>
    <property type="match status" value="4"/>
</dbReference>
<dbReference type="PANTHER" id="PTHR44111">
    <property type="entry name" value="ELONGATOR COMPLEX PROTEIN 2"/>
    <property type="match status" value="1"/>
</dbReference>
<dbReference type="PROSITE" id="PS50294">
    <property type="entry name" value="WD_REPEATS_REGION"/>
    <property type="match status" value="3"/>
</dbReference>
<comment type="subcellular location">
    <subcellularLocation>
        <location evidence="2">Cytoplasm</location>
    </subcellularLocation>
    <subcellularLocation>
        <location evidence="1">Nucleus</location>
    </subcellularLocation>
</comment>
<dbReference type="Pfam" id="PF00400">
    <property type="entry name" value="WD40"/>
    <property type="match status" value="5"/>
</dbReference>
<accession>A0A2R6NMR8</accession>
<dbReference type="InterPro" id="IPR037289">
    <property type="entry name" value="Elp2"/>
</dbReference>
<dbReference type="Gene3D" id="2.130.10.10">
    <property type="entry name" value="YVTN repeat-like/Quinoprotein amine dehydrogenase"/>
    <property type="match status" value="2"/>
</dbReference>
<keyword evidence="10" id="KW-0539">Nucleus</keyword>
<keyword evidence="6" id="KW-0963">Cytoplasm</keyword>
<evidence type="ECO:0000256" key="6">
    <source>
        <dbReference type="ARBA" id="ARBA00022490"/>
    </source>
</evidence>
<evidence type="ECO:0000256" key="5">
    <source>
        <dbReference type="ARBA" id="ARBA00020267"/>
    </source>
</evidence>
<dbReference type="InterPro" id="IPR015943">
    <property type="entry name" value="WD40/YVTN_repeat-like_dom_sf"/>
</dbReference>
<dbReference type="GO" id="GO:0005634">
    <property type="term" value="C:nucleus"/>
    <property type="evidence" value="ECO:0007669"/>
    <property type="project" value="UniProtKB-SubCell"/>
</dbReference>
<dbReference type="GO" id="GO:0033588">
    <property type="term" value="C:elongator holoenzyme complex"/>
    <property type="evidence" value="ECO:0007669"/>
    <property type="project" value="InterPro"/>
</dbReference>
<sequence>MASVSTAYISASTNRHSHAADAKDSLVAFGSSTYVALWNSADTCGRGTYATLPGHEGLVTCVHFVSNDSFVSTDDRGVLKFWREIGTQWVNTVTVSAHSAAISTLAVCGDVLVTGASDSFVKIWKLTCKPEQDELIESQSISLKGKFPLALQLATLPRSQVLILAVGGTDRNVNIWTCSEDVFVPSITLPGHEDWVKSLAFKTLDSEDLSLTLASGSQDGTIRLWKIDPYQRQATQQSTIDALSDDLLDTFEESLGELADAEEGGRQISLKRHILTVKDNEGTQKQYTVTFDALLIGHEAGVTSLSWRPRSSTYSEPTLLSTSADSSLILWSPSTILGSTQDGSTSLWINRHRFGDIGGQRLGGFVGGLWAQDGQEALGWGWSGGWRRWQCSSPQEPATGTIEDWVEVGAICGHSAPVKGLAWSPDGDFLISSR</sequence>
<feature type="repeat" description="WD" evidence="11">
    <location>
        <begin position="189"/>
        <end position="235"/>
    </location>
</feature>
<name>A0A2R6NMR8_9APHY</name>
<comment type="caution">
    <text evidence="12">The sequence shown here is derived from an EMBL/GenBank/DDBJ whole genome shotgun (WGS) entry which is preliminary data.</text>
</comment>
<keyword evidence="7 11" id="KW-0853">WD repeat</keyword>
<organism evidence="12 13">
    <name type="scientific">Hermanssonia centrifuga</name>
    <dbReference type="NCBI Taxonomy" id="98765"/>
    <lineage>
        <taxon>Eukaryota</taxon>
        <taxon>Fungi</taxon>
        <taxon>Dikarya</taxon>
        <taxon>Basidiomycota</taxon>
        <taxon>Agaricomycotina</taxon>
        <taxon>Agaricomycetes</taxon>
        <taxon>Polyporales</taxon>
        <taxon>Meruliaceae</taxon>
        <taxon>Hermanssonia</taxon>
    </lineage>
</organism>
<dbReference type="Proteomes" id="UP000186601">
    <property type="component" value="Unassembled WGS sequence"/>
</dbReference>
<evidence type="ECO:0000313" key="12">
    <source>
        <dbReference type="EMBL" id="PSR73684.1"/>
    </source>
</evidence>
<dbReference type="EMBL" id="MLYV02001069">
    <property type="protein sequence ID" value="PSR73684.1"/>
    <property type="molecule type" value="Genomic_DNA"/>
</dbReference>
<reference evidence="12 13" key="1">
    <citation type="submission" date="2018-02" db="EMBL/GenBank/DDBJ databases">
        <title>Genome sequence of the basidiomycete white-rot fungus Phlebia centrifuga.</title>
        <authorList>
            <person name="Granchi Z."/>
            <person name="Peng M."/>
            <person name="de Vries R.P."/>
            <person name="Hilden K."/>
            <person name="Makela M.R."/>
            <person name="Grigoriev I."/>
            <person name="Riley R."/>
        </authorList>
    </citation>
    <scope>NUCLEOTIDE SEQUENCE [LARGE SCALE GENOMIC DNA]</scope>
    <source>
        <strain evidence="12 13">FBCC195</strain>
    </source>
</reference>
<evidence type="ECO:0000256" key="10">
    <source>
        <dbReference type="ARBA" id="ARBA00023242"/>
    </source>
</evidence>
<keyword evidence="9" id="KW-0677">Repeat</keyword>
<evidence type="ECO:0000256" key="9">
    <source>
        <dbReference type="ARBA" id="ARBA00022737"/>
    </source>
</evidence>
<comment type="pathway">
    <text evidence="3">tRNA modification; 5-methoxycarbonylmethyl-2-thiouridine-tRNA biosynthesis.</text>
</comment>
<evidence type="ECO:0000256" key="11">
    <source>
        <dbReference type="PROSITE-ProRule" id="PRU00221"/>
    </source>
</evidence>
<feature type="repeat" description="WD" evidence="11">
    <location>
        <begin position="295"/>
        <end position="332"/>
    </location>
</feature>
<evidence type="ECO:0000256" key="3">
    <source>
        <dbReference type="ARBA" id="ARBA00005043"/>
    </source>
</evidence>
<evidence type="ECO:0000256" key="4">
    <source>
        <dbReference type="ARBA" id="ARBA00005881"/>
    </source>
</evidence>
<dbReference type="InterPro" id="IPR036322">
    <property type="entry name" value="WD40_repeat_dom_sf"/>
</dbReference>
<dbReference type="PANTHER" id="PTHR44111:SF1">
    <property type="entry name" value="ELONGATOR COMPLEX PROTEIN 2"/>
    <property type="match status" value="1"/>
</dbReference>
<dbReference type="SUPFAM" id="SSF50978">
    <property type="entry name" value="WD40 repeat-like"/>
    <property type="match status" value="1"/>
</dbReference>
<gene>
    <name evidence="12" type="ORF">PHLCEN_2v10603</name>
</gene>
<keyword evidence="8" id="KW-0819">tRNA processing</keyword>
<dbReference type="PRINTS" id="PR00320">
    <property type="entry name" value="GPROTEINBRPT"/>
</dbReference>
<dbReference type="UniPathway" id="UPA00988"/>
<protein>
    <recommendedName>
        <fullName evidence="5">Elongator complex protein 2</fullName>
    </recommendedName>
</protein>
<dbReference type="OrthoDB" id="27911at2759"/>